<reference evidence="13 15" key="1">
    <citation type="journal article" date="2015" name="BMC Genomics">
        <title>Genome mining reveals unlocked bioactive potential of marine Gram-negative bacteria.</title>
        <authorList>
            <person name="Machado H."/>
            <person name="Sonnenschein E.C."/>
            <person name="Melchiorsen J."/>
            <person name="Gram L."/>
        </authorList>
    </citation>
    <scope>NUCLEOTIDE SEQUENCE [LARGE SCALE GENOMIC DNA]</scope>
    <source>
        <strain evidence="13 15">S3137</strain>
    </source>
</reference>
<reference evidence="16" key="3">
    <citation type="submission" date="2019-06" db="EMBL/GenBank/DDBJ databases">
        <title>Co-occurence of chitin degradation, pigmentation and bioactivity in marine Pseudoalteromonas.</title>
        <authorList>
            <person name="Sonnenschein E.C."/>
            <person name="Bech P.K."/>
        </authorList>
    </citation>
    <scope>NUCLEOTIDE SEQUENCE [LARGE SCALE GENOMIC DNA]</scope>
    <source>
        <strain evidence="16">S2897</strain>
    </source>
</reference>
<dbReference type="PROSITE" id="PS00856">
    <property type="entry name" value="GUANYLATE_KINASE_1"/>
    <property type="match status" value="1"/>
</dbReference>
<comment type="subcellular location">
    <subcellularLocation>
        <location evidence="1 11">Cytoplasm</location>
    </subcellularLocation>
</comment>
<dbReference type="Proteomes" id="UP000305874">
    <property type="component" value="Unassembled WGS sequence"/>
</dbReference>
<dbReference type="RefSeq" id="WP_045979328.1">
    <property type="nucleotide sequence ID" value="NZ_JXXY01000006.1"/>
</dbReference>
<dbReference type="eggNOG" id="COG0194">
    <property type="taxonomic scope" value="Bacteria"/>
</dbReference>
<reference evidence="14 16" key="2">
    <citation type="submission" date="2017-12" db="EMBL/GenBank/DDBJ databases">
        <authorList>
            <person name="Paulsen S."/>
            <person name="Gram L.K."/>
        </authorList>
    </citation>
    <scope>NUCLEOTIDE SEQUENCE [LARGE SCALE GENOMIC DNA]</scope>
    <source>
        <strain evidence="14 16">S2897</strain>
    </source>
</reference>
<dbReference type="OrthoDB" id="9808150at2"/>
<dbReference type="InterPro" id="IPR027417">
    <property type="entry name" value="P-loop_NTPase"/>
</dbReference>
<evidence type="ECO:0000256" key="2">
    <source>
        <dbReference type="ARBA" id="ARBA00005790"/>
    </source>
</evidence>
<keyword evidence="7 11" id="KW-0547">Nucleotide-binding</keyword>
<dbReference type="Pfam" id="PF00625">
    <property type="entry name" value="Guanylate_kin"/>
    <property type="match status" value="1"/>
</dbReference>
<keyword evidence="9 11" id="KW-0067">ATP-binding</keyword>
<dbReference type="PATRIC" id="fig|151081.8.peg.1846"/>
<evidence type="ECO:0000256" key="10">
    <source>
        <dbReference type="ARBA" id="ARBA00030128"/>
    </source>
</evidence>
<dbReference type="GeneID" id="58227521"/>
<dbReference type="GO" id="GO:0005829">
    <property type="term" value="C:cytosol"/>
    <property type="evidence" value="ECO:0007669"/>
    <property type="project" value="TreeGrafter"/>
</dbReference>
<dbReference type="FunFam" id="3.40.50.300:FF:000084">
    <property type="entry name" value="Guanylate kinase"/>
    <property type="match status" value="1"/>
</dbReference>
<evidence type="ECO:0000256" key="11">
    <source>
        <dbReference type="HAMAP-Rule" id="MF_00328"/>
    </source>
</evidence>
<dbReference type="PANTHER" id="PTHR23117">
    <property type="entry name" value="GUANYLATE KINASE-RELATED"/>
    <property type="match status" value="1"/>
</dbReference>
<evidence type="ECO:0000313" key="15">
    <source>
        <dbReference type="Proteomes" id="UP000033664"/>
    </source>
</evidence>
<comment type="catalytic activity">
    <reaction evidence="11">
        <text>GMP + ATP = GDP + ADP</text>
        <dbReference type="Rhea" id="RHEA:20780"/>
        <dbReference type="ChEBI" id="CHEBI:30616"/>
        <dbReference type="ChEBI" id="CHEBI:58115"/>
        <dbReference type="ChEBI" id="CHEBI:58189"/>
        <dbReference type="ChEBI" id="CHEBI:456216"/>
        <dbReference type="EC" id="2.7.4.8"/>
    </reaction>
</comment>
<accession>A0A0F4PSG4</accession>
<name>A0A0F4PSG4_9GAMM</name>
<dbReference type="SUPFAM" id="SSF52540">
    <property type="entry name" value="P-loop containing nucleoside triphosphate hydrolases"/>
    <property type="match status" value="1"/>
</dbReference>
<dbReference type="AlphaFoldDB" id="A0A0F4PSG4"/>
<comment type="function">
    <text evidence="11">Essential for recycling GMP and indirectly, cGMP.</text>
</comment>
<protein>
    <recommendedName>
        <fullName evidence="4 11">Guanylate kinase</fullName>
        <ecNumber evidence="3 11">2.7.4.8</ecNumber>
    </recommendedName>
    <alternativeName>
        <fullName evidence="10 11">GMP kinase</fullName>
    </alternativeName>
</protein>
<keyword evidence="15" id="KW-1185">Reference proteome</keyword>
<evidence type="ECO:0000256" key="9">
    <source>
        <dbReference type="ARBA" id="ARBA00022840"/>
    </source>
</evidence>
<evidence type="ECO:0000256" key="6">
    <source>
        <dbReference type="ARBA" id="ARBA00022679"/>
    </source>
</evidence>
<dbReference type="STRING" id="151081.TW72_03345"/>
<evidence type="ECO:0000259" key="12">
    <source>
        <dbReference type="PROSITE" id="PS50052"/>
    </source>
</evidence>
<reference evidence="14" key="4">
    <citation type="submission" date="2019-09" db="EMBL/GenBank/DDBJ databases">
        <title>Co-occurence of chitin degradation, pigmentation and bioactivity in marine Pseudoalteromonas.</title>
        <authorList>
            <person name="Sonnenschein E.C."/>
            <person name="Bech P.K."/>
        </authorList>
    </citation>
    <scope>NUCLEOTIDE SEQUENCE</scope>
    <source>
        <strain evidence="14">S2897</strain>
    </source>
</reference>
<dbReference type="InterPro" id="IPR020590">
    <property type="entry name" value="Guanylate_kinase_CS"/>
</dbReference>
<evidence type="ECO:0000256" key="5">
    <source>
        <dbReference type="ARBA" id="ARBA00022490"/>
    </source>
</evidence>
<evidence type="ECO:0000313" key="14">
    <source>
        <dbReference type="EMBL" id="TMP89003.1"/>
    </source>
</evidence>
<dbReference type="InterPro" id="IPR017665">
    <property type="entry name" value="Guanylate_kinase"/>
</dbReference>
<dbReference type="NCBIfam" id="TIGR03263">
    <property type="entry name" value="guanyl_kin"/>
    <property type="match status" value="1"/>
</dbReference>
<comment type="similarity">
    <text evidence="2 11">Belongs to the guanylate kinase family.</text>
</comment>
<evidence type="ECO:0000256" key="3">
    <source>
        <dbReference type="ARBA" id="ARBA00012961"/>
    </source>
</evidence>
<dbReference type="GO" id="GO:0004385">
    <property type="term" value="F:GMP kinase activity"/>
    <property type="evidence" value="ECO:0007669"/>
    <property type="project" value="UniProtKB-UniRule"/>
</dbReference>
<evidence type="ECO:0000256" key="8">
    <source>
        <dbReference type="ARBA" id="ARBA00022777"/>
    </source>
</evidence>
<sequence>MSQVRGNLFILSAPSGAGKSSLINALLQQHSDMQVSVSHTTRAPRPGEQNAKHYHFVSEAEFKTLIDNDDFFEWAQVFDNYYGTSKAAIEQQLANGIDVFLDIDWQGARQVRELAPDVTTIFILPPSKAELENRLTNRGQDSADVIAGRMAKAQSETSHFDEYDYLVVNDDFDTALAEIETIVKAKRLSISAQRVKHNELIHDLLK</sequence>
<dbReference type="Gene3D" id="3.40.50.300">
    <property type="entry name" value="P-loop containing nucleotide triphosphate hydrolases"/>
    <property type="match status" value="1"/>
</dbReference>
<dbReference type="GO" id="GO:0005524">
    <property type="term" value="F:ATP binding"/>
    <property type="evidence" value="ECO:0007669"/>
    <property type="project" value="UniProtKB-UniRule"/>
</dbReference>
<dbReference type="FunFam" id="3.30.63.10:FF:000002">
    <property type="entry name" value="Guanylate kinase 1"/>
    <property type="match status" value="1"/>
</dbReference>
<evidence type="ECO:0000256" key="1">
    <source>
        <dbReference type="ARBA" id="ARBA00004496"/>
    </source>
</evidence>
<dbReference type="InterPro" id="IPR008145">
    <property type="entry name" value="GK/Ca_channel_bsu"/>
</dbReference>
<dbReference type="Gene3D" id="3.30.63.10">
    <property type="entry name" value="Guanylate Kinase phosphate binding domain"/>
    <property type="match status" value="1"/>
</dbReference>
<dbReference type="InterPro" id="IPR008144">
    <property type="entry name" value="Guanylate_kin-like_dom"/>
</dbReference>
<dbReference type="EMBL" id="PNCG01000001">
    <property type="protein sequence ID" value="TMP89003.1"/>
    <property type="molecule type" value="Genomic_DNA"/>
</dbReference>
<dbReference type="EMBL" id="JXXZ01000002">
    <property type="protein sequence ID" value="KJZ01983.1"/>
    <property type="molecule type" value="Genomic_DNA"/>
</dbReference>
<keyword evidence="5 11" id="KW-0963">Cytoplasm</keyword>
<organism evidence="13 15">
    <name type="scientific">Pseudoalteromonas ruthenica</name>
    <dbReference type="NCBI Taxonomy" id="151081"/>
    <lineage>
        <taxon>Bacteria</taxon>
        <taxon>Pseudomonadati</taxon>
        <taxon>Pseudomonadota</taxon>
        <taxon>Gammaproteobacteria</taxon>
        <taxon>Alteromonadales</taxon>
        <taxon>Pseudoalteromonadaceae</taxon>
        <taxon>Pseudoalteromonas</taxon>
    </lineage>
</organism>
<feature type="binding site" evidence="11">
    <location>
        <begin position="13"/>
        <end position="20"/>
    </location>
    <ligand>
        <name>ATP</name>
        <dbReference type="ChEBI" id="CHEBI:30616"/>
    </ligand>
</feature>
<evidence type="ECO:0000313" key="16">
    <source>
        <dbReference type="Proteomes" id="UP000305874"/>
    </source>
</evidence>
<evidence type="ECO:0000313" key="13">
    <source>
        <dbReference type="EMBL" id="KJZ01983.1"/>
    </source>
</evidence>
<keyword evidence="6 11" id="KW-0808">Transferase</keyword>
<dbReference type="SMART" id="SM00072">
    <property type="entry name" value="GuKc"/>
    <property type="match status" value="1"/>
</dbReference>
<evidence type="ECO:0000256" key="4">
    <source>
        <dbReference type="ARBA" id="ARBA00016296"/>
    </source>
</evidence>
<evidence type="ECO:0000256" key="7">
    <source>
        <dbReference type="ARBA" id="ARBA00022741"/>
    </source>
</evidence>
<dbReference type="PROSITE" id="PS50052">
    <property type="entry name" value="GUANYLATE_KINASE_2"/>
    <property type="match status" value="1"/>
</dbReference>
<feature type="domain" description="Guanylate kinase-like" evidence="12">
    <location>
        <begin position="6"/>
        <end position="184"/>
    </location>
</feature>
<comment type="caution">
    <text evidence="13">The sequence shown here is derived from an EMBL/GenBank/DDBJ whole genome shotgun (WGS) entry which is preliminary data.</text>
</comment>
<dbReference type="PANTHER" id="PTHR23117:SF13">
    <property type="entry name" value="GUANYLATE KINASE"/>
    <property type="match status" value="1"/>
</dbReference>
<dbReference type="EC" id="2.7.4.8" evidence="3 11"/>
<keyword evidence="8 11" id="KW-0418">Kinase</keyword>
<dbReference type="Proteomes" id="UP000033664">
    <property type="component" value="Unassembled WGS sequence"/>
</dbReference>
<proteinExistence type="inferred from homology"/>
<gene>
    <name evidence="11" type="primary">gmk</name>
    <name evidence="14" type="ORF">CWC05_01215</name>
    <name evidence="13" type="ORF">TW72_03345</name>
</gene>
<dbReference type="HAMAP" id="MF_00328">
    <property type="entry name" value="Guanylate_kinase"/>
    <property type="match status" value="1"/>
</dbReference>
<dbReference type="CDD" id="cd00071">
    <property type="entry name" value="GMPK"/>
    <property type="match status" value="1"/>
</dbReference>